<organism evidence="1 2">
    <name type="scientific">Arachidicoccus soli</name>
    <dbReference type="NCBI Taxonomy" id="2341117"/>
    <lineage>
        <taxon>Bacteria</taxon>
        <taxon>Pseudomonadati</taxon>
        <taxon>Bacteroidota</taxon>
        <taxon>Chitinophagia</taxon>
        <taxon>Chitinophagales</taxon>
        <taxon>Chitinophagaceae</taxon>
        <taxon>Arachidicoccus</taxon>
    </lineage>
</organism>
<dbReference type="Proteomes" id="UP000266118">
    <property type="component" value="Chromosome"/>
</dbReference>
<proteinExistence type="predicted"/>
<dbReference type="OrthoDB" id="9774205at2"/>
<evidence type="ECO:0000313" key="2">
    <source>
        <dbReference type="Proteomes" id="UP000266118"/>
    </source>
</evidence>
<evidence type="ECO:0000313" key="1">
    <source>
        <dbReference type="EMBL" id="AYD48314.1"/>
    </source>
</evidence>
<reference evidence="1 2" key="1">
    <citation type="submission" date="2018-09" db="EMBL/GenBank/DDBJ databases">
        <title>Arachidicoccus sp. nov., a bacterium isolated from soil.</title>
        <authorList>
            <person name="Weon H.-Y."/>
            <person name="Kwon S.-W."/>
            <person name="Lee S.A."/>
        </authorList>
    </citation>
    <scope>NUCLEOTIDE SEQUENCE [LARGE SCALE GENOMIC DNA]</scope>
    <source>
        <strain evidence="1 2">KIS59-12</strain>
    </source>
</reference>
<accession>A0A386HSR0</accession>
<sequence length="267" mass="30457">MIYCLVQNYNKKSNKTFIGLNIYSYLYYTCIGPGRVHPGSAGHLIMAYLFLKNQGLANHPVATMKINAKSGKMMQVENCTINNLNLGKGEISFDYLAKSLPYPMDTVARIWENKQIETDALKVIPFMKEFDNESLQVTGLKGNSYLLSIDNIPIGNFTSRALAKGINLATFHNTPEYHQALEIMDLNSKRKNIEAKFRNYYWVQYDFLYGKGLLFNTTQVATDTIKANLESNGWLKVKYGDYEEVRTNRAGLKNQMRQLVAKNLCNQ</sequence>
<dbReference type="AlphaFoldDB" id="A0A386HSR0"/>
<dbReference type="KEGG" id="ark:D6B99_12305"/>
<name>A0A386HSR0_9BACT</name>
<dbReference type="EMBL" id="CP032489">
    <property type="protein sequence ID" value="AYD48314.1"/>
    <property type="molecule type" value="Genomic_DNA"/>
</dbReference>
<gene>
    <name evidence="1" type="ORF">D6B99_12305</name>
</gene>
<protein>
    <submittedName>
        <fullName evidence="1">Uncharacterized protein</fullName>
    </submittedName>
</protein>
<keyword evidence="2" id="KW-1185">Reference proteome</keyword>